<evidence type="ECO:0000313" key="2">
    <source>
        <dbReference type="Proteomes" id="UP000766486"/>
    </source>
</evidence>
<organism evidence="1 2">
    <name type="scientific">Bionectria ochroleuca</name>
    <name type="common">Gliocladium roseum</name>
    <dbReference type="NCBI Taxonomy" id="29856"/>
    <lineage>
        <taxon>Eukaryota</taxon>
        <taxon>Fungi</taxon>
        <taxon>Dikarya</taxon>
        <taxon>Ascomycota</taxon>
        <taxon>Pezizomycotina</taxon>
        <taxon>Sordariomycetes</taxon>
        <taxon>Hypocreomycetidae</taxon>
        <taxon>Hypocreales</taxon>
        <taxon>Bionectriaceae</taxon>
        <taxon>Clonostachys</taxon>
    </lineage>
</organism>
<dbReference type="Proteomes" id="UP000766486">
    <property type="component" value="Unassembled WGS sequence"/>
</dbReference>
<name>A0ABY6U0J5_BIOOC</name>
<dbReference type="InterPro" id="IPR023213">
    <property type="entry name" value="CAT-like_dom_sf"/>
</dbReference>
<evidence type="ECO:0000313" key="1">
    <source>
        <dbReference type="EMBL" id="VUC23926.1"/>
    </source>
</evidence>
<reference evidence="1 2" key="1">
    <citation type="submission" date="2019-06" db="EMBL/GenBank/DDBJ databases">
        <authorList>
            <person name="Broberg M."/>
        </authorList>
    </citation>
    <scope>NUCLEOTIDE SEQUENCE [LARGE SCALE GENOMIC DNA]</scope>
</reference>
<accession>A0ABY6U0J5</accession>
<comment type="caution">
    <text evidence="1">The sequence shown here is derived from an EMBL/GenBank/DDBJ whole genome shotgun (WGS) entry which is preliminary data.</text>
</comment>
<protein>
    <recommendedName>
        <fullName evidence="3">Condensation domain-containing protein</fullName>
    </recommendedName>
</protein>
<dbReference type="Gene3D" id="3.30.559.30">
    <property type="entry name" value="Nonribosomal peptide synthetase, condensation domain"/>
    <property type="match status" value="1"/>
</dbReference>
<evidence type="ECO:0008006" key="3">
    <source>
        <dbReference type="Google" id="ProtNLM"/>
    </source>
</evidence>
<dbReference type="EMBL" id="CABFNS010000714">
    <property type="protein sequence ID" value="VUC23926.1"/>
    <property type="molecule type" value="Genomic_DNA"/>
</dbReference>
<sequence length="480" mass="53467">MASRDNVKCHPSWTQTGPSTYSQPYGFQEVLYNAISVTPGSPGLFLIATSATFRYIPSSPDQRVSSHDLVPRLRDAWIQLRQKYPGLAAENRPDGKFYKSPSSPSDLKDWLDTTFIVTRGKTSAEHWKTMVKARQMTLNYFPEEGQLFIQGEHHILDGRGVMNIWDPLASPTTEALMRADGSEVARLPPRSDDLLNMAEKEPGRGEQRAQEILAPLASIQKPIFIPVTQPLPVCSLRNSVLELKASPRITESIISECKAQHLSVTASWHAAVVLATQSVQRQRNLATGAEVGTEFATFGNFDLRRYFPSPDAASPPDAYALGNHHCVLPYVMAPDDKTFAQISKELASYYQQDLPKADPEIWSAMGPMIRAVLPDFVRPQLEETTPAVSSFGVVDNFISSSYTDVDGKGAWRIDDVWFGDTVHGPWLECFLWSWKGRLSLNTCYNSAYYNHAEVDDFNQLVLDKMLEGLGIGVRGQAPKL</sequence>
<keyword evidence="2" id="KW-1185">Reference proteome</keyword>
<proteinExistence type="predicted"/>
<dbReference type="PANTHER" id="PTHR42034:SF1">
    <property type="entry name" value="CONDENSATION DOMAIN-CONTAINING PROTEIN"/>
    <property type="match status" value="1"/>
</dbReference>
<gene>
    <name evidence="1" type="ORF">CLO192961_LOCUS130564</name>
</gene>
<dbReference type="Gene3D" id="3.30.559.10">
    <property type="entry name" value="Chloramphenicol acetyltransferase-like domain"/>
    <property type="match status" value="1"/>
</dbReference>
<dbReference type="PANTHER" id="PTHR42034">
    <property type="entry name" value="CHROMOSOME 7, WHOLE GENOME SHOTGUN SEQUENCE-RELATED"/>
    <property type="match status" value="1"/>
</dbReference>